<accession>A0A1H0CPI4</accession>
<dbReference type="RefSeq" id="WP_092064339.1">
    <property type="nucleotide sequence ID" value="NZ_FNIN01000003.1"/>
</dbReference>
<protein>
    <submittedName>
        <fullName evidence="1">Uncharacterized protein</fullName>
    </submittedName>
</protein>
<reference evidence="1 2" key="1">
    <citation type="submission" date="2016-10" db="EMBL/GenBank/DDBJ databases">
        <authorList>
            <person name="de Groot N.N."/>
        </authorList>
    </citation>
    <scope>NUCLEOTIDE SEQUENCE [LARGE SCALE GENOMIC DNA]</scope>
    <source>
        <strain evidence="1 2">DSM 15269</strain>
    </source>
</reference>
<evidence type="ECO:0000313" key="2">
    <source>
        <dbReference type="Proteomes" id="UP000199602"/>
    </source>
</evidence>
<organism evidence="1 2">
    <name type="scientific">Desulfonauticus submarinus</name>
    <dbReference type="NCBI Taxonomy" id="206665"/>
    <lineage>
        <taxon>Bacteria</taxon>
        <taxon>Pseudomonadati</taxon>
        <taxon>Thermodesulfobacteriota</taxon>
        <taxon>Desulfovibrionia</taxon>
        <taxon>Desulfovibrionales</taxon>
        <taxon>Desulfonauticaceae</taxon>
        <taxon>Desulfonauticus</taxon>
    </lineage>
</organism>
<keyword evidence="2" id="KW-1185">Reference proteome</keyword>
<gene>
    <name evidence="1" type="ORF">SAMN04488516_103132</name>
</gene>
<proteinExistence type="predicted"/>
<dbReference type="AlphaFoldDB" id="A0A1H0CPI4"/>
<sequence length="193" mass="22196">MNKFVIIVVLFFSGFLGILEAAPIYGNWSGVLYTQSIPVQKNNPNLRQYTLDIQRYLLTSYKGKYVQLITYVVKRGERYTISIKFPQDGVSRSLIFTGYNPFASSGYAISYQNKKYQGRYMLYRINFSNSRESKYENMVVIVVTNKPLMPFYLRIQHPAVPDGIVDARHPNPGDPAMGAYFWGTIIKHPLVLK</sequence>
<dbReference type="STRING" id="206665.SAMN04488516_103132"/>
<evidence type="ECO:0000313" key="1">
    <source>
        <dbReference type="EMBL" id="SDN59812.1"/>
    </source>
</evidence>
<name>A0A1H0CPI4_9BACT</name>
<dbReference type="Proteomes" id="UP000199602">
    <property type="component" value="Unassembled WGS sequence"/>
</dbReference>
<dbReference type="EMBL" id="FNIN01000003">
    <property type="protein sequence ID" value="SDN59812.1"/>
    <property type="molecule type" value="Genomic_DNA"/>
</dbReference>